<proteinExistence type="predicted"/>
<gene>
    <name evidence="1" type="ORF">UFOPK3974_01150</name>
</gene>
<sequence>MTAERGSLTHGLLESIYFSQNASTSSYTVDITVHDENSWSYDQTTSVDLRKHEKGFAHTDRNTLRRVS</sequence>
<dbReference type="EMBL" id="CAFBOR010000171">
    <property type="protein sequence ID" value="CAB4994904.1"/>
    <property type="molecule type" value="Genomic_DNA"/>
</dbReference>
<name>A0A6J7NYA8_9ZZZZ</name>
<protein>
    <submittedName>
        <fullName evidence="1">Unannotated protein</fullName>
    </submittedName>
</protein>
<organism evidence="1">
    <name type="scientific">freshwater metagenome</name>
    <dbReference type="NCBI Taxonomy" id="449393"/>
    <lineage>
        <taxon>unclassified sequences</taxon>
        <taxon>metagenomes</taxon>
        <taxon>ecological metagenomes</taxon>
    </lineage>
</organism>
<evidence type="ECO:0000313" key="1">
    <source>
        <dbReference type="EMBL" id="CAB4994904.1"/>
    </source>
</evidence>
<dbReference type="AlphaFoldDB" id="A0A6J7NYA8"/>
<accession>A0A6J7NYA8</accession>
<reference evidence="1" key="1">
    <citation type="submission" date="2020-05" db="EMBL/GenBank/DDBJ databases">
        <authorList>
            <person name="Chiriac C."/>
            <person name="Salcher M."/>
            <person name="Ghai R."/>
            <person name="Kavagutti S V."/>
        </authorList>
    </citation>
    <scope>NUCLEOTIDE SEQUENCE</scope>
</reference>